<proteinExistence type="predicted"/>
<accession>A0A0R3SKM1</accession>
<gene>
    <name evidence="1" type="ORF">HDID_LOCUS5484</name>
</gene>
<dbReference type="Proteomes" id="UP000274504">
    <property type="component" value="Unassembled WGS sequence"/>
</dbReference>
<name>A0A0R3SKM1_HYMDI</name>
<organism evidence="3">
    <name type="scientific">Hymenolepis diminuta</name>
    <name type="common">Rat tapeworm</name>
    <dbReference type="NCBI Taxonomy" id="6216"/>
    <lineage>
        <taxon>Eukaryota</taxon>
        <taxon>Metazoa</taxon>
        <taxon>Spiralia</taxon>
        <taxon>Lophotrochozoa</taxon>
        <taxon>Platyhelminthes</taxon>
        <taxon>Cestoda</taxon>
        <taxon>Eucestoda</taxon>
        <taxon>Cyclophyllidea</taxon>
        <taxon>Hymenolepididae</taxon>
        <taxon>Hymenolepis</taxon>
    </lineage>
</organism>
<evidence type="ECO:0000313" key="1">
    <source>
        <dbReference type="EMBL" id="VDL57802.1"/>
    </source>
</evidence>
<evidence type="ECO:0000313" key="3">
    <source>
        <dbReference type="WBParaSite" id="HDID_0000548601-mRNA-1"/>
    </source>
</evidence>
<dbReference type="EMBL" id="UYSG01002872">
    <property type="protein sequence ID" value="VDL57802.1"/>
    <property type="molecule type" value="Genomic_DNA"/>
</dbReference>
<dbReference type="AlphaFoldDB" id="A0A0R3SKM1"/>
<dbReference type="OrthoDB" id="6316070at2759"/>
<reference evidence="3" key="1">
    <citation type="submission" date="2017-02" db="UniProtKB">
        <authorList>
            <consortium name="WormBaseParasite"/>
        </authorList>
    </citation>
    <scope>IDENTIFICATION</scope>
</reference>
<reference evidence="1 2" key="2">
    <citation type="submission" date="2018-11" db="EMBL/GenBank/DDBJ databases">
        <authorList>
            <consortium name="Pathogen Informatics"/>
        </authorList>
    </citation>
    <scope>NUCLEOTIDE SEQUENCE [LARGE SCALE GENOMIC DNA]</scope>
</reference>
<dbReference type="WBParaSite" id="HDID_0000548601-mRNA-1">
    <property type="protein sequence ID" value="HDID_0000548601-mRNA-1"/>
    <property type="gene ID" value="HDID_0000548601"/>
</dbReference>
<protein>
    <submittedName>
        <fullName evidence="3">Exostosin domain-containing protein</fullName>
    </submittedName>
</protein>
<evidence type="ECO:0000313" key="2">
    <source>
        <dbReference type="Proteomes" id="UP000274504"/>
    </source>
</evidence>
<sequence>EASDNESAIICPQKENSQLGEVLFLNQKYETNEHGKTSSWKSSVYLCLYNWSPTPRMTTDSPYEEHRSFRRVFVAPGLIDVNYAKAEVFGGKYLLFEAPLFQ</sequence>